<feature type="compositionally biased region" description="Polar residues" evidence="1">
    <location>
        <begin position="36"/>
        <end position="55"/>
    </location>
</feature>
<sequence>EGFVYAVDEGEDCVGHVVVGAGGGVAVRMPGDDRGSPSSLTDFDSALGASTASPDSTRKTHRYGLGKRKGLG</sequence>
<evidence type="ECO:0000313" key="2">
    <source>
        <dbReference type="EMBL" id="KAK7085421.1"/>
    </source>
</evidence>
<organism evidence="2 3">
    <name type="scientific">Halocaridina rubra</name>
    <name type="common">Hawaiian red shrimp</name>
    <dbReference type="NCBI Taxonomy" id="373956"/>
    <lineage>
        <taxon>Eukaryota</taxon>
        <taxon>Metazoa</taxon>
        <taxon>Ecdysozoa</taxon>
        <taxon>Arthropoda</taxon>
        <taxon>Crustacea</taxon>
        <taxon>Multicrustacea</taxon>
        <taxon>Malacostraca</taxon>
        <taxon>Eumalacostraca</taxon>
        <taxon>Eucarida</taxon>
        <taxon>Decapoda</taxon>
        <taxon>Pleocyemata</taxon>
        <taxon>Caridea</taxon>
        <taxon>Atyoidea</taxon>
        <taxon>Atyidae</taxon>
        <taxon>Halocaridina</taxon>
    </lineage>
</organism>
<feature type="non-terminal residue" evidence="2">
    <location>
        <position position="1"/>
    </location>
</feature>
<name>A0AAN8XMD7_HALRR</name>
<proteinExistence type="predicted"/>
<reference evidence="2 3" key="1">
    <citation type="submission" date="2023-11" db="EMBL/GenBank/DDBJ databases">
        <title>Halocaridina rubra genome assembly.</title>
        <authorList>
            <person name="Smith C."/>
        </authorList>
    </citation>
    <scope>NUCLEOTIDE SEQUENCE [LARGE SCALE GENOMIC DNA]</scope>
    <source>
        <strain evidence="2">EP-1</strain>
        <tissue evidence="2">Whole</tissue>
    </source>
</reference>
<feature type="region of interest" description="Disordered" evidence="1">
    <location>
        <begin position="29"/>
        <end position="72"/>
    </location>
</feature>
<keyword evidence="3" id="KW-1185">Reference proteome</keyword>
<evidence type="ECO:0000313" key="3">
    <source>
        <dbReference type="Proteomes" id="UP001381693"/>
    </source>
</evidence>
<protein>
    <submittedName>
        <fullName evidence="2">Uncharacterized protein</fullName>
    </submittedName>
</protein>
<evidence type="ECO:0000256" key="1">
    <source>
        <dbReference type="SAM" id="MobiDB-lite"/>
    </source>
</evidence>
<dbReference type="AlphaFoldDB" id="A0AAN8XMD7"/>
<comment type="caution">
    <text evidence="2">The sequence shown here is derived from an EMBL/GenBank/DDBJ whole genome shotgun (WGS) entry which is preliminary data.</text>
</comment>
<dbReference type="Proteomes" id="UP001381693">
    <property type="component" value="Unassembled WGS sequence"/>
</dbReference>
<gene>
    <name evidence="2" type="ORF">SK128_027229</name>
</gene>
<accession>A0AAN8XMD7</accession>
<feature type="compositionally biased region" description="Basic residues" evidence="1">
    <location>
        <begin position="59"/>
        <end position="72"/>
    </location>
</feature>
<dbReference type="EMBL" id="JAXCGZ010000982">
    <property type="protein sequence ID" value="KAK7085421.1"/>
    <property type="molecule type" value="Genomic_DNA"/>
</dbReference>